<dbReference type="SUPFAM" id="SSF52980">
    <property type="entry name" value="Restriction endonuclease-like"/>
    <property type="match status" value="1"/>
</dbReference>
<dbReference type="InterPro" id="IPR047260">
    <property type="entry name" value="ERCC1-like_central_dom"/>
</dbReference>
<evidence type="ECO:0000256" key="6">
    <source>
        <dbReference type="ARBA" id="ARBA00023242"/>
    </source>
</evidence>
<dbReference type="InterPro" id="IPR010994">
    <property type="entry name" value="RuvA_2-like"/>
</dbReference>
<feature type="domain" description="ERCC1-like central" evidence="8">
    <location>
        <begin position="25"/>
        <end position="137"/>
    </location>
</feature>
<keyword evidence="9" id="KW-0255">Endonuclease</keyword>
<dbReference type="PANTHER" id="PTHR12749:SF0">
    <property type="entry name" value="DNA EXCISION REPAIR PROTEIN ERCC-1"/>
    <property type="match status" value="1"/>
</dbReference>
<dbReference type="GO" id="GO:0000110">
    <property type="term" value="C:nucleotide-excision repair factor 1 complex"/>
    <property type="evidence" value="ECO:0007669"/>
    <property type="project" value="TreeGrafter"/>
</dbReference>
<dbReference type="GO" id="GO:0004519">
    <property type="term" value="F:endonuclease activity"/>
    <property type="evidence" value="ECO:0007669"/>
    <property type="project" value="UniProtKB-KW"/>
</dbReference>
<dbReference type="GO" id="GO:0070914">
    <property type="term" value="P:UV-damage excision repair"/>
    <property type="evidence" value="ECO:0007669"/>
    <property type="project" value="TreeGrafter"/>
</dbReference>
<keyword evidence="5" id="KW-0234">DNA repair</keyword>
<evidence type="ECO:0000256" key="2">
    <source>
        <dbReference type="ARBA" id="ARBA00008283"/>
    </source>
</evidence>
<evidence type="ECO:0000259" key="8">
    <source>
        <dbReference type="Pfam" id="PF03834"/>
    </source>
</evidence>
<keyword evidence="10" id="KW-1185">Reference proteome</keyword>
<dbReference type="Gene3D" id="1.10.150.20">
    <property type="entry name" value="5' to 3' exonuclease, C-terminal subdomain"/>
    <property type="match status" value="1"/>
</dbReference>
<evidence type="ECO:0000256" key="1">
    <source>
        <dbReference type="ARBA" id="ARBA00004123"/>
    </source>
</evidence>
<protein>
    <submittedName>
        <fullName evidence="9">Restriction endonuclease type II-like protein</fullName>
    </submittedName>
</protein>
<comment type="similarity">
    <text evidence="2">Belongs to the ERCC1/RAD10/SWI10 family.</text>
</comment>
<dbReference type="GO" id="GO:0006312">
    <property type="term" value="P:mitotic recombination"/>
    <property type="evidence" value="ECO:0007669"/>
    <property type="project" value="TreeGrafter"/>
</dbReference>
<gene>
    <name evidence="9" type="ORF">F5878DRAFT_651231</name>
</gene>
<reference evidence="9" key="1">
    <citation type="submission" date="2022-08" db="EMBL/GenBank/DDBJ databases">
        <authorList>
            <consortium name="DOE Joint Genome Institute"/>
            <person name="Min B."/>
            <person name="Riley R."/>
            <person name="Sierra-Patev S."/>
            <person name="Naranjo-Ortiz M."/>
            <person name="Looney B."/>
            <person name="Konkel Z."/>
            <person name="Slot J.C."/>
            <person name="Sakamoto Y."/>
            <person name="Steenwyk J.L."/>
            <person name="Rokas A."/>
            <person name="Carro J."/>
            <person name="Camarero S."/>
            <person name="Ferreira P."/>
            <person name="Molpeceres G."/>
            <person name="Ruiz-Duenas F.J."/>
            <person name="Serrano A."/>
            <person name="Henrissat B."/>
            <person name="Drula E."/>
            <person name="Hughes K.W."/>
            <person name="Mata J.L."/>
            <person name="Ishikawa N.K."/>
            <person name="Vargas-Isla R."/>
            <person name="Ushijima S."/>
            <person name="Smith C.A."/>
            <person name="Ahrendt S."/>
            <person name="Andreopoulos W."/>
            <person name="He G."/>
            <person name="Labutti K."/>
            <person name="Lipzen A."/>
            <person name="Ng V."/>
            <person name="Sandor L."/>
            <person name="Barry K."/>
            <person name="Martinez A.T."/>
            <person name="Xiao Y."/>
            <person name="Gibbons J.G."/>
            <person name="Terashima K."/>
            <person name="Hibbett D.S."/>
            <person name="Grigoriev I.V."/>
        </authorList>
    </citation>
    <scope>NUCLEOTIDE SEQUENCE</scope>
    <source>
        <strain evidence="9">TFB9207</strain>
    </source>
</reference>
<sequence>MSSNPSSSSSRPAPPVVIPGSGNNIIMSPLQRGNPVLECIRNVGKEYGDIVADYQVGRTTGVLFLSLKYHRLHPEYIHTRIEKLGHHYTLRILLILSDISEHKDPIRELTKVCLTNNITVIVAFSFEEAGHYLTIFKQFEYKPPNMIKERVDKDYSSMLRTSLTSISKVNKTDVETLRNSFGSIANIAKAQPEQLANLPGFGQVKVKNIKNAFEKPLRNHATNTLALMASSQSQSGNQPQAEPSETHEKPPRDPSPVWDIELDL</sequence>
<evidence type="ECO:0000313" key="9">
    <source>
        <dbReference type="EMBL" id="KAJ3840114.1"/>
    </source>
</evidence>
<keyword evidence="9" id="KW-0540">Nuclease</keyword>
<dbReference type="InterPro" id="IPR011335">
    <property type="entry name" value="Restrct_endonuc-II-like"/>
</dbReference>
<keyword evidence="9" id="KW-0378">Hydrolase</keyword>
<comment type="subcellular location">
    <subcellularLocation>
        <location evidence="1">Nucleus</location>
    </subcellularLocation>
</comment>
<feature type="region of interest" description="Disordered" evidence="7">
    <location>
        <begin position="229"/>
        <end position="264"/>
    </location>
</feature>
<evidence type="ECO:0000256" key="4">
    <source>
        <dbReference type="ARBA" id="ARBA00023125"/>
    </source>
</evidence>
<dbReference type="NCBIfam" id="TIGR00597">
    <property type="entry name" value="rad10"/>
    <property type="match status" value="1"/>
</dbReference>
<feature type="compositionally biased region" description="Polar residues" evidence="7">
    <location>
        <begin position="229"/>
        <end position="243"/>
    </location>
</feature>
<name>A0AA38PBZ9_9AGAR</name>
<accession>A0AA38PBZ9</accession>
<dbReference type="Pfam" id="PF03834">
    <property type="entry name" value="Rad10"/>
    <property type="match status" value="1"/>
</dbReference>
<evidence type="ECO:0000256" key="5">
    <source>
        <dbReference type="ARBA" id="ARBA00023204"/>
    </source>
</evidence>
<evidence type="ECO:0000313" key="10">
    <source>
        <dbReference type="Proteomes" id="UP001163846"/>
    </source>
</evidence>
<dbReference type="GO" id="GO:0006302">
    <property type="term" value="P:double-strand break repair"/>
    <property type="evidence" value="ECO:0007669"/>
    <property type="project" value="UniProtKB-ARBA"/>
</dbReference>
<dbReference type="InterPro" id="IPR004579">
    <property type="entry name" value="ERCC1/RAD10/SWI10"/>
</dbReference>
<keyword evidence="3" id="KW-0227">DNA damage</keyword>
<proteinExistence type="inferred from homology"/>
<dbReference type="SUPFAM" id="SSF47781">
    <property type="entry name" value="RuvA domain 2-like"/>
    <property type="match status" value="1"/>
</dbReference>
<dbReference type="GO" id="GO:0003697">
    <property type="term" value="F:single-stranded DNA binding"/>
    <property type="evidence" value="ECO:0007669"/>
    <property type="project" value="TreeGrafter"/>
</dbReference>
<dbReference type="AlphaFoldDB" id="A0AA38PBZ9"/>
<dbReference type="Pfam" id="PF14520">
    <property type="entry name" value="HHH_5"/>
    <property type="match status" value="1"/>
</dbReference>
<dbReference type="GO" id="GO:0003684">
    <property type="term" value="F:damaged DNA binding"/>
    <property type="evidence" value="ECO:0007669"/>
    <property type="project" value="InterPro"/>
</dbReference>
<organism evidence="9 10">
    <name type="scientific">Lentinula raphanica</name>
    <dbReference type="NCBI Taxonomy" id="153919"/>
    <lineage>
        <taxon>Eukaryota</taxon>
        <taxon>Fungi</taxon>
        <taxon>Dikarya</taxon>
        <taxon>Basidiomycota</taxon>
        <taxon>Agaricomycotina</taxon>
        <taxon>Agaricomycetes</taxon>
        <taxon>Agaricomycetidae</taxon>
        <taxon>Agaricales</taxon>
        <taxon>Marasmiineae</taxon>
        <taxon>Omphalotaceae</taxon>
        <taxon>Lentinula</taxon>
    </lineage>
</organism>
<dbReference type="CDD" id="cd22325">
    <property type="entry name" value="ERCC1_C-like"/>
    <property type="match status" value="1"/>
</dbReference>
<dbReference type="Proteomes" id="UP001163846">
    <property type="component" value="Unassembled WGS sequence"/>
</dbReference>
<dbReference type="PANTHER" id="PTHR12749">
    <property type="entry name" value="EXCISION REPAIR CROSS-COMPLEMENTING 1 ERCC1"/>
    <property type="match status" value="1"/>
</dbReference>
<evidence type="ECO:0000256" key="7">
    <source>
        <dbReference type="SAM" id="MobiDB-lite"/>
    </source>
</evidence>
<dbReference type="GO" id="GO:0070522">
    <property type="term" value="C:ERCC4-ERCC1 complex"/>
    <property type="evidence" value="ECO:0007669"/>
    <property type="project" value="TreeGrafter"/>
</dbReference>
<keyword evidence="4" id="KW-0238">DNA-binding</keyword>
<dbReference type="EMBL" id="MU806094">
    <property type="protein sequence ID" value="KAJ3840114.1"/>
    <property type="molecule type" value="Genomic_DNA"/>
</dbReference>
<keyword evidence="6" id="KW-0539">Nucleus</keyword>
<comment type="caution">
    <text evidence="9">The sequence shown here is derived from an EMBL/GenBank/DDBJ whole genome shotgun (WGS) entry which is preliminary data.</text>
</comment>
<dbReference type="FunFam" id="3.40.50.10130:FF:000001">
    <property type="entry name" value="DNA excision repair protein ERCC-1"/>
    <property type="match status" value="1"/>
</dbReference>
<evidence type="ECO:0000256" key="3">
    <source>
        <dbReference type="ARBA" id="ARBA00022763"/>
    </source>
</evidence>
<dbReference type="Gene3D" id="3.40.50.10130">
    <property type="match status" value="1"/>
</dbReference>